<dbReference type="InterPro" id="IPR021778">
    <property type="entry name" value="Se/S_carrier-like"/>
</dbReference>
<comment type="caution">
    <text evidence="2">The sequence shown here is derived from an EMBL/GenBank/DDBJ whole genome shotgun (WGS) entry which is preliminary data.</text>
</comment>
<protein>
    <recommendedName>
        <fullName evidence="1">Putative Se/S carrier protein-like domain-containing protein</fullName>
    </recommendedName>
</protein>
<dbReference type="OrthoDB" id="2187432at2"/>
<sequence>MKQFYLFVFTSTHAAMESERLLQAAQIQARLIPTPEKIIADCGLSLQFHIQALETVSQLLNQQQITTQGLYQGKQTGLHTTFEKVLVD</sequence>
<evidence type="ECO:0000313" key="2">
    <source>
        <dbReference type="EMBL" id="OEG10489.1"/>
    </source>
</evidence>
<dbReference type="RefSeq" id="WP_069664270.1">
    <property type="nucleotide sequence ID" value="NZ_JBHUJJ010000001.1"/>
</dbReference>
<dbReference type="AlphaFoldDB" id="A0A1E5GCT0"/>
<keyword evidence="3" id="KW-1185">Reference proteome</keyword>
<name>A0A1E5GCT0_9ENTE</name>
<proteinExistence type="predicted"/>
<accession>A0A1E5GCT0</accession>
<evidence type="ECO:0000313" key="3">
    <source>
        <dbReference type="Proteomes" id="UP000095094"/>
    </source>
</evidence>
<feature type="domain" description="Putative Se/S carrier protein-like" evidence="1">
    <location>
        <begin position="5"/>
        <end position="72"/>
    </location>
</feature>
<gene>
    <name evidence="2" type="ORF">BCR25_08400</name>
</gene>
<dbReference type="Pfam" id="PF11823">
    <property type="entry name" value="Se_S_carrier"/>
    <property type="match status" value="1"/>
</dbReference>
<dbReference type="Proteomes" id="UP000095094">
    <property type="component" value="Unassembled WGS sequence"/>
</dbReference>
<organism evidence="2 3">
    <name type="scientific">Enterococcus termitis</name>
    <dbReference type="NCBI Taxonomy" id="332950"/>
    <lineage>
        <taxon>Bacteria</taxon>
        <taxon>Bacillati</taxon>
        <taxon>Bacillota</taxon>
        <taxon>Bacilli</taxon>
        <taxon>Lactobacillales</taxon>
        <taxon>Enterococcaceae</taxon>
        <taxon>Enterococcus</taxon>
    </lineage>
</organism>
<dbReference type="EMBL" id="MIJY01000043">
    <property type="protein sequence ID" value="OEG10489.1"/>
    <property type="molecule type" value="Genomic_DNA"/>
</dbReference>
<reference evidence="3" key="1">
    <citation type="submission" date="2016-09" db="EMBL/GenBank/DDBJ databases">
        <authorList>
            <person name="Gulvik C.A."/>
        </authorList>
    </citation>
    <scope>NUCLEOTIDE SEQUENCE [LARGE SCALE GENOMIC DNA]</scope>
    <source>
        <strain evidence="3">LMG 8895</strain>
    </source>
</reference>
<evidence type="ECO:0000259" key="1">
    <source>
        <dbReference type="Pfam" id="PF11823"/>
    </source>
</evidence>